<evidence type="ECO:0000256" key="2">
    <source>
        <dbReference type="ARBA" id="ARBA00023241"/>
    </source>
</evidence>
<keyword evidence="2" id="KW-0284">Flavonoid biosynthesis</keyword>
<evidence type="ECO:0000313" key="3">
    <source>
        <dbReference type="EMBL" id="KAF5957688.1"/>
    </source>
</evidence>
<dbReference type="GO" id="GO:0008194">
    <property type="term" value="F:UDP-glycosyltransferase activity"/>
    <property type="evidence" value="ECO:0007669"/>
    <property type="project" value="InterPro"/>
</dbReference>
<protein>
    <recommendedName>
        <fullName evidence="5">UDP-glycosyltransferases domain-containing protein</fullName>
    </recommendedName>
</protein>
<keyword evidence="1" id="KW-0808">Transferase</keyword>
<comment type="caution">
    <text evidence="3">The sequence shown here is derived from an EMBL/GenBank/DDBJ whole genome shotgun (WGS) entry which is preliminary data.</text>
</comment>
<dbReference type="Proteomes" id="UP000593564">
    <property type="component" value="Unassembled WGS sequence"/>
</dbReference>
<proteinExistence type="predicted"/>
<evidence type="ECO:0000256" key="1">
    <source>
        <dbReference type="ARBA" id="ARBA00022679"/>
    </source>
</evidence>
<dbReference type="AlphaFoldDB" id="A0A7J7I0Q2"/>
<dbReference type="PANTHER" id="PTHR48045:SF21">
    <property type="entry name" value="UDP-GLYCOSYLTRANSFERASE 83A1"/>
    <property type="match status" value="1"/>
</dbReference>
<accession>A0A7J7I0Q2</accession>
<dbReference type="Gene3D" id="3.40.50.2000">
    <property type="entry name" value="Glycogen Phosphorylase B"/>
    <property type="match status" value="2"/>
</dbReference>
<dbReference type="InterPro" id="IPR002213">
    <property type="entry name" value="UDP_glucos_trans"/>
</dbReference>
<dbReference type="Pfam" id="PF00201">
    <property type="entry name" value="UDPGT"/>
    <property type="match status" value="1"/>
</dbReference>
<dbReference type="EMBL" id="JACBKZ010000002">
    <property type="protein sequence ID" value="KAF5957688.1"/>
    <property type="molecule type" value="Genomic_DNA"/>
</dbReference>
<dbReference type="SUPFAM" id="SSF53756">
    <property type="entry name" value="UDP-Glycosyltransferase/glycogen phosphorylase"/>
    <property type="match status" value="1"/>
</dbReference>
<reference evidence="3 4" key="2">
    <citation type="submission" date="2020-07" db="EMBL/GenBank/DDBJ databases">
        <title>Genome assembly of wild tea tree DASZ reveals pedigree and selection history of tea varieties.</title>
        <authorList>
            <person name="Zhang W."/>
        </authorList>
    </citation>
    <scope>NUCLEOTIDE SEQUENCE [LARGE SCALE GENOMIC DNA]</scope>
    <source>
        <strain evidence="4">cv. G240</strain>
        <tissue evidence="3">Leaf</tissue>
    </source>
</reference>
<dbReference type="PANTHER" id="PTHR48045">
    <property type="entry name" value="UDP-GLYCOSYLTRANSFERASE 72B1"/>
    <property type="match status" value="1"/>
</dbReference>
<reference evidence="4" key="1">
    <citation type="journal article" date="2020" name="Nat. Commun.">
        <title>Genome assembly of wild tea tree DASZ reveals pedigree and selection history of tea varieties.</title>
        <authorList>
            <person name="Zhang W."/>
            <person name="Zhang Y."/>
            <person name="Qiu H."/>
            <person name="Guo Y."/>
            <person name="Wan H."/>
            <person name="Zhang X."/>
            <person name="Scossa F."/>
            <person name="Alseekh S."/>
            <person name="Zhang Q."/>
            <person name="Wang P."/>
            <person name="Xu L."/>
            <person name="Schmidt M.H."/>
            <person name="Jia X."/>
            <person name="Li D."/>
            <person name="Zhu A."/>
            <person name="Guo F."/>
            <person name="Chen W."/>
            <person name="Ni D."/>
            <person name="Usadel B."/>
            <person name="Fernie A.R."/>
            <person name="Wen W."/>
        </authorList>
    </citation>
    <scope>NUCLEOTIDE SEQUENCE [LARGE SCALE GENOMIC DNA]</scope>
    <source>
        <strain evidence="4">cv. G240</strain>
    </source>
</reference>
<evidence type="ECO:0000313" key="4">
    <source>
        <dbReference type="Proteomes" id="UP000593564"/>
    </source>
</evidence>
<gene>
    <name evidence="3" type="ORF">HYC85_004913</name>
</gene>
<dbReference type="CDD" id="cd03784">
    <property type="entry name" value="GT1_Gtf-like"/>
    <property type="match status" value="1"/>
</dbReference>
<organism evidence="3 4">
    <name type="scientific">Camellia sinensis</name>
    <name type="common">Tea plant</name>
    <name type="synonym">Thea sinensis</name>
    <dbReference type="NCBI Taxonomy" id="4442"/>
    <lineage>
        <taxon>Eukaryota</taxon>
        <taxon>Viridiplantae</taxon>
        <taxon>Streptophyta</taxon>
        <taxon>Embryophyta</taxon>
        <taxon>Tracheophyta</taxon>
        <taxon>Spermatophyta</taxon>
        <taxon>Magnoliopsida</taxon>
        <taxon>eudicotyledons</taxon>
        <taxon>Gunneridae</taxon>
        <taxon>Pentapetalae</taxon>
        <taxon>asterids</taxon>
        <taxon>Ericales</taxon>
        <taxon>Theaceae</taxon>
        <taxon>Camellia</taxon>
    </lineage>
</organism>
<evidence type="ECO:0008006" key="5">
    <source>
        <dbReference type="Google" id="ProtNLM"/>
    </source>
</evidence>
<sequence>MGTVLRNELIILSKDIPAWSSTEFSWCNTSDPKLQKIFFENVLSIKQSVELSTRLLCNTFYELNSPISQLLPKMLPVGPLLTSDEQTRSTGSLRLHDSTCWNWLNEQLVVTAVFSQHQFLELALGLELAGKAVKESSLDLTNRSFAEYPDGFKGKVASWGKIVEWAPQEKVLGHPAIACFFTHCGWNSTMEGVSSGVPFLCWPYFGDQFHNRSYICDVWKVGLRLEYDENKIVSRHEIKNKIEKLVSDDDMKVNSLKLKEIARKSIEKGGSSCKNLERFVQHLKK</sequence>
<keyword evidence="4" id="KW-1185">Reference proteome</keyword>
<dbReference type="GO" id="GO:0009813">
    <property type="term" value="P:flavonoid biosynthetic process"/>
    <property type="evidence" value="ECO:0007669"/>
    <property type="project" value="UniProtKB-KW"/>
</dbReference>
<name>A0A7J7I0Q2_CAMSI</name>